<dbReference type="EMBL" id="VAFM01000002">
    <property type="protein sequence ID" value="TKW60639.1"/>
    <property type="molecule type" value="Genomic_DNA"/>
</dbReference>
<dbReference type="GO" id="GO:0005737">
    <property type="term" value="C:cytoplasm"/>
    <property type="evidence" value="ECO:0007669"/>
    <property type="project" value="UniProtKB-SubCell"/>
</dbReference>
<dbReference type="Pfam" id="PF07167">
    <property type="entry name" value="PhaC_N"/>
    <property type="match status" value="1"/>
</dbReference>
<comment type="caution">
    <text evidence="7">The sequence shown here is derived from an EMBL/GenBank/DDBJ whole genome shotgun (WGS) entry which is preliminary data.</text>
</comment>
<dbReference type="InterPro" id="IPR010941">
    <property type="entry name" value="PhaC_N"/>
</dbReference>
<keyword evidence="3" id="KW-0808">Transferase</keyword>
<evidence type="ECO:0000256" key="4">
    <source>
        <dbReference type="ARBA" id="ARBA00023315"/>
    </source>
</evidence>
<reference evidence="7 8" key="1">
    <citation type="journal article" date="2017" name="Nat. Commun.">
        <title>In situ click chemistry generation of cyclooxygenase-2 inhibitors.</title>
        <authorList>
            <person name="Bhardwaj A."/>
            <person name="Kaur J."/>
            <person name="Wuest M."/>
            <person name="Wuest F."/>
        </authorList>
    </citation>
    <scope>NUCLEOTIDE SEQUENCE [LARGE SCALE GENOMIC DNA]</scope>
    <source>
        <strain evidence="7">S2_018_000_R2_106</strain>
    </source>
</reference>
<protein>
    <submittedName>
        <fullName evidence="7">Class I poly(R)-hydroxyalkanoic acid synthase</fullName>
    </submittedName>
</protein>
<sequence>MFTPSKTTNRVLSMANTSSTPSSGAINPTHLVEQATQAWQKSLERMATNNPQTDLEQMQAMQPVMEAFGKAATALSANPHALVQSTLQLHQAHLALGANFLEQMLGRSTTPVATPEKGDGRFNHESWNNAFFDLMKQSYLLTSNYLTQAVSSAKGLDEADRNRVDFYTRQFIDALAPSNFLLTNPEALSTALSTNGESLMQGFQNFLQDATRGSITTTDLDKFVVGENIAITHGNVVFRNHLIELIQYTPTTKQVHAKPLLICPPWINRFYILDLQPQNSFVKYMVDQGFTVFMISWKNPTAEYRDVGFENYITDGLYEAIDAVRSITGEDSVNAIGYCIGGTMLSAALSVMEQNNDKRINSATFFTTLTDFSKAGELSLFTDEAQLDALDKRMQRDGVLDGKSMAATFSMMRANDMIWSFVVNNYLLGKQPFPFDILYWNSDSTRMPCAMHSWYLRKLYLKNEMAQPGKLEVLGKKIDLRKIALPMYMVGAINDHITPWTSCYAPFSGMASKSKRFVLSKAGHVAGIVNPPTPAGKPIKRSYWVAEATNVPAETWLRSATENQDSWWPDYTQWLGNQSGSKVAAPTKSGNTKYKPLGSAPGTYVLE</sequence>
<evidence type="ECO:0000256" key="2">
    <source>
        <dbReference type="ARBA" id="ARBA00022490"/>
    </source>
</evidence>
<dbReference type="Gene3D" id="3.40.50.1820">
    <property type="entry name" value="alpha/beta hydrolase"/>
    <property type="match status" value="1"/>
</dbReference>
<evidence type="ECO:0000313" key="7">
    <source>
        <dbReference type="EMBL" id="TKW60639.1"/>
    </source>
</evidence>
<feature type="region of interest" description="Disordered" evidence="5">
    <location>
        <begin position="1"/>
        <end position="26"/>
    </location>
</feature>
<feature type="domain" description="Poly-beta-hydroxybutyrate polymerase N-terminal" evidence="6">
    <location>
        <begin position="119"/>
        <end position="285"/>
    </location>
</feature>
<dbReference type="AlphaFoldDB" id="A0A6N4RAA8"/>
<dbReference type="PANTHER" id="PTHR36837:SF5">
    <property type="entry name" value="POLY-3-HYDROXYBUTYRATE SYNTHASE"/>
    <property type="match status" value="1"/>
</dbReference>
<gene>
    <name evidence="7" type="primary">phaC</name>
    <name evidence="7" type="ORF">DI628_06995</name>
</gene>
<evidence type="ECO:0000256" key="5">
    <source>
        <dbReference type="SAM" id="MobiDB-lite"/>
    </source>
</evidence>
<dbReference type="GO" id="GO:0042619">
    <property type="term" value="P:poly-hydroxybutyrate biosynthetic process"/>
    <property type="evidence" value="ECO:0007669"/>
    <property type="project" value="InterPro"/>
</dbReference>
<keyword evidence="4" id="KW-0012">Acyltransferase</keyword>
<dbReference type="SUPFAM" id="SSF53474">
    <property type="entry name" value="alpha/beta-Hydrolases"/>
    <property type="match status" value="1"/>
</dbReference>
<dbReference type="InterPro" id="IPR010963">
    <property type="entry name" value="PHA_synth_I"/>
</dbReference>
<dbReference type="InterPro" id="IPR029058">
    <property type="entry name" value="AB_hydrolase_fold"/>
</dbReference>
<dbReference type="NCBIfam" id="TIGR01838">
    <property type="entry name" value="PHA_synth_I"/>
    <property type="match status" value="1"/>
</dbReference>
<dbReference type="Proteomes" id="UP000320948">
    <property type="component" value="Unassembled WGS sequence"/>
</dbReference>
<dbReference type="InterPro" id="IPR051321">
    <property type="entry name" value="PHA/PHB_synthase"/>
</dbReference>
<proteinExistence type="predicted"/>
<dbReference type="PANTHER" id="PTHR36837">
    <property type="entry name" value="POLY(3-HYDROXYALKANOATE) POLYMERASE SUBUNIT PHAC"/>
    <property type="match status" value="1"/>
</dbReference>
<name>A0A6N4RAA8_BLAVI</name>
<evidence type="ECO:0000256" key="1">
    <source>
        <dbReference type="ARBA" id="ARBA00004496"/>
    </source>
</evidence>
<evidence type="ECO:0000256" key="3">
    <source>
        <dbReference type="ARBA" id="ARBA00022679"/>
    </source>
</evidence>
<evidence type="ECO:0000313" key="8">
    <source>
        <dbReference type="Proteomes" id="UP000320948"/>
    </source>
</evidence>
<dbReference type="GO" id="GO:0016746">
    <property type="term" value="F:acyltransferase activity"/>
    <property type="evidence" value="ECO:0007669"/>
    <property type="project" value="UniProtKB-KW"/>
</dbReference>
<organism evidence="7 8">
    <name type="scientific">Blastochloris viridis</name>
    <name type="common">Rhodopseudomonas viridis</name>
    <dbReference type="NCBI Taxonomy" id="1079"/>
    <lineage>
        <taxon>Bacteria</taxon>
        <taxon>Pseudomonadati</taxon>
        <taxon>Pseudomonadota</taxon>
        <taxon>Alphaproteobacteria</taxon>
        <taxon>Hyphomicrobiales</taxon>
        <taxon>Blastochloridaceae</taxon>
        <taxon>Blastochloris</taxon>
    </lineage>
</organism>
<comment type="subcellular location">
    <subcellularLocation>
        <location evidence="1">Cytoplasm</location>
    </subcellularLocation>
</comment>
<keyword evidence="2" id="KW-0963">Cytoplasm</keyword>
<accession>A0A6N4RAA8</accession>
<evidence type="ECO:0000259" key="6">
    <source>
        <dbReference type="Pfam" id="PF07167"/>
    </source>
</evidence>